<reference evidence="4" key="1">
    <citation type="submission" date="2016-12" db="EMBL/GenBank/DDBJ databases">
        <authorList>
            <person name="Lee J.-H."/>
            <person name="Kim Y.-T."/>
            <person name="Kim J.-H."/>
            <person name="Ryu S.-R."/>
        </authorList>
    </citation>
    <scope>NUCLEOTIDE SEQUENCE [LARGE SCALE GENOMIC DNA]</scope>
</reference>
<feature type="transmembrane region" description="Helical" evidence="2">
    <location>
        <begin position="12"/>
        <end position="40"/>
    </location>
</feature>
<dbReference type="InterPro" id="IPR055622">
    <property type="entry name" value="DUF7198"/>
</dbReference>
<dbReference type="Proteomes" id="UP000224269">
    <property type="component" value="Segment"/>
</dbReference>
<organism evidence="3 4">
    <name type="scientific">Enterococcus phage EFP01</name>
    <dbReference type="NCBI Taxonomy" id="1926594"/>
    <lineage>
        <taxon>Viruses</taxon>
        <taxon>Duplodnaviria</taxon>
        <taxon>Heunggongvirae</taxon>
        <taxon>Uroviricota</taxon>
        <taxon>Caudoviricetes</taxon>
        <taxon>Herelleviridae</taxon>
        <taxon>Brockvirinae</taxon>
        <taxon>Schiekvirus</taxon>
        <taxon>Schiekvirus EFP01</taxon>
    </lineage>
</organism>
<keyword evidence="2" id="KW-1133">Transmembrane helix</keyword>
<dbReference type="Pfam" id="PF23828">
    <property type="entry name" value="DUF7198"/>
    <property type="match status" value="1"/>
</dbReference>
<dbReference type="EMBL" id="KY549443">
    <property type="protein sequence ID" value="APZ82022.1"/>
    <property type="molecule type" value="Genomic_DNA"/>
</dbReference>
<proteinExistence type="predicted"/>
<keyword evidence="4" id="KW-1185">Reference proteome</keyword>
<keyword evidence="1" id="KW-0175">Coiled coil</keyword>
<sequence>MLYNFQEFPIGSAWGAMISTFELFLILAFSTTVFICYNLFVAQTVKTIFDLRKKAQVVLTERATELTKKLTNILKGDVQELPEKENVIINEQTLSDLLVEKASDADYKLFIEKLTEIVKDLYSNYQFLRQDPQPDDFMSGYFLGFQVFREEYPVEYEYLFRLAIDRGLDDIKINKLFVEALQNGEVLPLGDAIVDPNLSGCSSILQAQEVRVNIVFAPKAYMERKEELIEEKTAEMEKQKKEQQELAIQKDNVVKSARLAEAVINELVDEVAEKHELQELVKQIKESMRYF</sequence>
<evidence type="ECO:0000256" key="1">
    <source>
        <dbReference type="SAM" id="Coils"/>
    </source>
</evidence>
<keyword evidence="2" id="KW-0472">Membrane</keyword>
<protein>
    <submittedName>
        <fullName evidence="3">Uncharacterized protein</fullName>
    </submittedName>
</protein>
<evidence type="ECO:0000313" key="4">
    <source>
        <dbReference type="Proteomes" id="UP000224269"/>
    </source>
</evidence>
<feature type="coiled-coil region" evidence="1">
    <location>
        <begin position="222"/>
        <end position="249"/>
    </location>
</feature>
<keyword evidence="2" id="KW-0812">Transmembrane</keyword>
<evidence type="ECO:0000256" key="2">
    <source>
        <dbReference type="SAM" id="Phobius"/>
    </source>
</evidence>
<accession>A0A288TZU2</accession>
<gene>
    <name evidence="3" type="ORF">EFP01_095</name>
</gene>
<evidence type="ECO:0000313" key="3">
    <source>
        <dbReference type="EMBL" id="APZ82022.1"/>
    </source>
</evidence>
<name>A0A288TZU2_9CAUD</name>